<dbReference type="PANTHER" id="PTHR31343">
    <property type="entry name" value="T15D22.8"/>
    <property type="match status" value="1"/>
</dbReference>
<dbReference type="InterPro" id="IPR008507">
    <property type="entry name" value="DUF789"/>
</dbReference>
<dbReference type="EMBL" id="CAJVSB020000275">
    <property type="protein sequence ID" value="CAH2049257.1"/>
    <property type="molecule type" value="Genomic_DNA"/>
</dbReference>
<accession>A0AAU9RS39</accession>
<organism evidence="2 3">
    <name type="scientific">Thlaspi arvense</name>
    <name type="common">Field penny-cress</name>
    <dbReference type="NCBI Taxonomy" id="13288"/>
    <lineage>
        <taxon>Eukaryota</taxon>
        <taxon>Viridiplantae</taxon>
        <taxon>Streptophyta</taxon>
        <taxon>Embryophyta</taxon>
        <taxon>Tracheophyta</taxon>
        <taxon>Spermatophyta</taxon>
        <taxon>Magnoliopsida</taxon>
        <taxon>eudicotyledons</taxon>
        <taxon>Gunneridae</taxon>
        <taxon>Pentapetalae</taxon>
        <taxon>rosids</taxon>
        <taxon>malvids</taxon>
        <taxon>Brassicales</taxon>
        <taxon>Brassicaceae</taxon>
        <taxon>Thlaspideae</taxon>
        <taxon>Thlaspi</taxon>
    </lineage>
</organism>
<evidence type="ECO:0000313" key="2">
    <source>
        <dbReference type="EMBL" id="CAH2049257.1"/>
    </source>
</evidence>
<reference evidence="2 3" key="1">
    <citation type="submission" date="2022-03" db="EMBL/GenBank/DDBJ databases">
        <authorList>
            <person name="Nunn A."/>
            <person name="Chopra R."/>
            <person name="Nunn A."/>
            <person name="Contreras Garrido A."/>
        </authorList>
    </citation>
    <scope>NUCLEOTIDE SEQUENCE [LARGE SCALE GENOMIC DNA]</scope>
</reference>
<feature type="region of interest" description="Disordered" evidence="1">
    <location>
        <begin position="1"/>
        <end position="25"/>
    </location>
</feature>
<proteinExistence type="predicted"/>
<comment type="caution">
    <text evidence="2">The sequence shown here is derived from an EMBL/GenBank/DDBJ whole genome shotgun (WGS) entry which is preliminary data.</text>
</comment>
<dbReference type="Pfam" id="PF05623">
    <property type="entry name" value="DUF789"/>
    <property type="match status" value="2"/>
</dbReference>
<keyword evidence="3" id="KW-1185">Reference proteome</keyword>
<name>A0AAU9RS39_THLAR</name>
<evidence type="ECO:0000313" key="3">
    <source>
        <dbReference type="Proteomes" id="UP000836841"/>
    </source>
</evidence>
<sequence length="283" mass="31879">MWRPVEESDANSSRETNCGGGSDCEADRRAKSVMDGLLSQPNLMNLSSQQMNRHSLRERTLMNSSGNETGSSHGKLIFEYFEYEQPHNRKPLIDKASSLVAYCMEADSHLCPSVETHGINPQLHRFQLLHLSFQYLGHAGAVICCLQVGLLWLGKPLYPIYRIPMGPTLRDLDASFLTFHNLSTKSRSICLYPLCVLFGCDSQLRFHGVNDRNVPGVTNRFPKVSLPVFGLASYKLKGSILTPIGPYECQQESSLLKAADNWIQGLQIVLPDYKFFHSHYVQR</sequence>
<gene>
    <name evidence="2" type="ORF">TAV2_LOCUS8243</name>
</gene>
<dbReference type="AlphaFoldDB" id="A0AAU9RS39"/>
<dbReference type="PANTHER" id="PTHR31343:SF4">
    <property type="entry name" value="DUF789 DOMAIN-CONTAINING PROTEIN"/>
    <property type="match status" value="1"/>
</dbReference>
<protein>
    <submittedName>
        <fullName evidence="2">Uncharacterized protein</fullName>
    </submittedName>
</protein>
<evidence type="ECO:0000256" key="1">
    <source>
        <dbReference type="SAM" id="MobiDB-lite"/>
    </source>
</evidence>
<dbReference type="Proteomes" id="UP000836841">
    <property type="component" value="Unassembled WGS sequence"/>
</dbReference>